<dbReference type="OrthoDB" id="288590at2759"/>
<keyword evidence="3" id="KW-0560">Oxidoreductase</keyword>
<organism evidence="5 6">
    <name type="scientific">Adiantum capillus-veneris</name>
    <name type="common">Maidenhair fern</name>
    <dbReference type="NCBI Taxonomy" id="13818"/>
    <lineage>
        <taxon>Eukaryota</taxon>
        <taxon>Viridiplantae</taxon>
        <taxon>Streptophyta</taxon>
        <taxon>Embryophyta</taxon>
        <taxon>Tracheophyta</taxon>
        <taxon>Polypodiopsida</taxon>
        <taxon>Polypodiidae</taxon>
        <taxon>Polypodiales</taxon>
        <taxon>Pteridineae</taxon>
        <taxon>Pteridaceae</taxon>
        <taxon>Vittarioideae</taxon>
        <taxon>Adiantum</taxon>
    </lineage>
</organism>
<evidence type="ECO:0000256" key="1">
    <source>
        <dbReference type="ARBA" id="ARBA00022723"/>
    </source>
</evidence>
<keyword evidence="6" id="KW-1185">Reference proteome</keyword>
<keyword evidence="2 3" id="KW-0408">Iron</keyword>
<protein>
    <recommendedName>
        <fullName evidence="4">Fe2OG dioxygenase domain-containing protein</fullName>
    </recommendedName>
</protein>
<dbReference type="EMBL" id="JABFUD020000014">
    <property type="protein sequence ID" value="KAI5070832.1"/>
    <property type="molecule type" value="Genomic_DNA"/>
</dbReference>
<dbReference type="InterPro" id="IPR050231">
    <property type="entry name" value="Iron_ascorbate_oxido_reductase"/>
</dbReference>
<dbReference type="PROSITE" id="PS51471">
    <property type="entry name" value="FE2OG_OXY"/>
    <property type="match status" value="1"/>
</dbReference>
<dbReference type="SUPFAM" id="SSF51197">
    <property type="entry name" value="Clavaminate synthase-like"/>
    <property type="match status" value="1"/>
</dbReference>
<proteinExistence type="inferred from homology"/>
<dbReference type="GO" id="GO:0016491">
    <property type="term" value="F:oxidoreductase activity"/>
    <property type="evidence" value="ECO:0007669"/>
    <property type="project" value="UniProtKB-KW"/>
</dbReference>
<dbReference type="InterPro" id="IPR026992">
    <property type="entry name" value="DIOX_N"/>
</dbReference>
<dbReference type="GO" id="GO:0046872">
    <property type="term" value="F:metal ion binding"/>
    <property type="evidence" value="ECO:0007669"/>
    <property type="project" value="UniProtKB-KW"/>
</dbReference>
<dbReference type="InterPro" id="IPR027443">
    <property type="entry name" value="IPNS-like_sf"/>
</dbReference>
<keyword evidence="1 3" id="KW-0479">Metal-binding</keyword>
<dbReference type="Pfam" id="PF14226">
    <property type="entry name" value="DIOX_N"/>
    <property type="match status" value="1"/>
</dbReference>
<name>A0A9D4UND7_ADICA</name>
<evidence type="ECO:0000256" key="2">
    <source>
        <dbReference type="ARBA" id="ARBA00023004"/>
    </source>
</evidence>
<dbReference type="Gene3D" id="2.60.120.330">
    <property type="entry name" value="B-lactam Antibiotic, Isopenicillin N Synthase, Chain"/>
    <property type="match status" value="1"/>
</dbReference>
<evidence type="ECO:0000313" key="6">
    <source>
        <dbReference type="Proteomes" id="UP000886520"/>
    </source>
</evidence>
<comment type="similarity">
    <text evidence="3">Belongs to the iron/ascorbate-dependent oxidoreductase family.</text>
</comment>
<reference evidence="5" key="1">
    <citation type="submission" date="2021-01" db="EMBL/GenBank/DDBJ databases">
        <title>Adiantum capillus-veneris genome.</title>
        <authorList>
            <person name="Fang Y."/>
            <person name="Liao Q."/>
        </authorList>
    </citation>
    <scope>NUCLEOTIDE SEQUENCE</scope>
    <source>
        <strain evidence="5">H3</strain>
        <tissue evidence="5">Leaf</tissue>
    </source>
</reference>
<sequence>MAFLEGTDLTMAEFVCAQNERPSVGLSSSDMEGAIFPKVDLGLSDEELVPILHSAASSWGFFSIFNHGIPESLLDSIATHALHFFGLPSSDKIAIARNPPVPYGYTSFAKSAAIKSWSEALHLMPGEDRIHSLFQSVPSFQESQSFSADIIKYFSLAGALSNRIITLLFRGLMVDDEEVERVFGSIDPARLRINHYPACPIADLTYGLPPHKDYGGLAILHQDDVGGLEILKDGHWVAVEPEKGCLIVNIGEMIQMMSNGKYQSVLHRSLVNSSQPRLSFIFFHFPSDDSLVAPMSKLVTKDSPAKYRSFYVKDYKSMFAMAMKANHSPLLFFKESS</sequence>
<comment type="caution">
    <text evidence="5">The sequence shown here is derived from an EMBL/GenBank/DDBJ whole genome shotgun (WGS) entry which is preliminary data.</text>
</comment>
<dbReference type="Pfam" id="PF03171">
    <property type="entry name" value="2OG-FeII_Oxy"/>
    <property type="match status" value="1"/>
</dbReference>
<dbReference type="AlphaFoldDB" id="A0A9D4UND7"/>
<dbReference type="InterPro" id="IPR044861">
    <property type="entry name" value="IPNS-like_FE2OG_OXY"/>
</dbReference>
<dbReference type="Proteomes" id="UP000886520">
    <property type="component" value="Chromosome 14"/>
</dbReference>
<evidence type="ECO:0000313" key="5">
    <source>
        <dbReference type="EMBL" id="KAI5070832.1"/>
    </source>
</evidence>
<dbReference type="InterPro" id="IPR005123">
    <property type="entry name" value="Oxoglu/Fe-dep_dioxygenase_dom"/>
</dbReference>
<feature type="domain" description="Fe2OG dioxygenase" evidence="4">
    <location>
        <begin position="185"/>
        <end position="286"/>
    </location>
</feature>
<accession>A0A9D4UND7</accession>
<gene>
    <name evidence="5" type="ORF">GOP47_0015175</name>
</gene>
<evidence type="ECO:0000259" key="4">
    <source>
        <dbReference type="PROSITE" id="PS51471"/>
    </source>
</evidence>
<dbReference type="PANTHER" id="PTHR47990">
    <property type="entry name" value="2-OXOGLUTARATE (2OG) AND FE(II)-DEPENDENT OXYGENASE SUPERFAMILY PROTEIN-RELATED"/>
    <property type="match status" value="1"/>
</dbReference>
<evidence type="ECO:0000256" key="3">
    <source>
        <dbReference type="RuleBase" id="RU003682"/>
    </source>
</evidence>